<feature type="compositionally biased region" description="Low complexity" evidence="1">
    <location>
        <begin position="64"/>
        <end position="74"/>
    </location>
</feature>
<feature type="region of interest" description="Disordered" evidence="1">
    <location>
        <begin position="35"/>
        <end position="74"/>
    </location>
</feature>
<organism evidence="2 3">
    <name type="scientific">Glonium stellatum</name>
    <dbReference type="NCBI Taxonomy" id="574774"/>
    <lineage>
        <taxon>Eukaryota</taxon>
        <taxon>Fungi</taxon>
        <taxon>Dikarya</taxon>
        <taxon>Ascomycota</taxon>
        <taxon>Pezizomycotina</taxon>
        <taxon>Dothideomycetes</taxon>
        <taxon>Pleosporomycetidae</taxon>
        <taxon>Gloniales</taxon>
        <taxon>Gloniaceae</taxon>
        <taxon>Glonium</taxon>
    </lineage>
</organism>
<name>A0A8E2F5L6_9PEZI</name>
<evidence type="ECO:0000256" key="1">
    <source>
        <dbReference type="SAM" id="MobiDB-lite"/>
    </source>
</evidence>
<feature type="compositionally biased region" description="Low complexity" evidence="1">
    <location>
        <begin position="39"/>
        <end position="55"/>
    </location>
</feature>
<keyword evidence="3" id="KW-1185">Reference proteome</keyword>
<gene>
    <name evidence="2" type="ORF">AOQ84DRAFT_353260</name>
</gene>
<protein>
    <submittedName>
        <fullName evidence="2">Uncharacterized protein</fullName>
    </submittedName>
</protein>
<reference evidence="2 3" key="1">
    <citation type="journal article" date="2016" name="Nat. Commun.">
        <title>Ectomycorrhizal ecology is imprinted in the genome of the dominant symbiotic fungus Cenococcum geophilum.</title>
        <authorList>
            <consortium name="DOE Joint Genome Institute"/>
            <person name="Peter M."/>
            <person name="Kohler A."/>
            <person name="Ohm R.A."/>
            <person name="Kuo A."/>
            <person name="Krutzmann J."/>
            <person name="Morin E."/>
            <person name="Arend M."/>
            <person name="Barry K.W."/>
            <person name="Binder M."/>
            <person name="Choi C."/>
            <person name="Clum A."/>
            <person name="Copeland A."/>
            <person name="Grisel N."/>
            <person name="Haridas S."/>
            <person name="Kipfer T."/>
            <person name="LaButti K."/>
            <person name="Lindquist E."/>
            <person name="Lipzen A."/>
            <person name="Maire R."/>
            <person name="Meier B."/>
            <person name="Mihaltcheva S."/>
            <person name="Molinier V."/>
            <person name="Murat C."/>
            <person name="Poggeler S."/>
            <person name="Quandt C.A."/>
            <person name="Sperisen C."/>
            <person name="Tritt A."/>
            <person name="Tisserant E."/>
            <person name="Crous P.W."/>
            <person name="Henrissat B."/>
            <person name="Nehls U."/>
            <person name="Egli S."/>
            <person name="Spatafora J.W."/>
            <person name="Grigoriev I.V."/>
            <person name="Martin F.M."/>
        </authorList>
    </citation>
    <scope>NUCLEOTIDE SEQUENCE [LARGE SCALE GENOMIC DNA]</scope>
    <source>
        <strain evidence="2 3">CBS 207.34</strain>
    </source>
</reference>
<dbReference type="Proteomes" id="UP000250140">
    <property type="component" value="Unassembled WGS sequence"/>
</dbReference>
<evidence type="ECO:0000313" key="2">
    <source>
        <dbReference type="EMBL" id="OCL10992.1"/>
    </source>
</evidence>
<dbReference type="OrthoDB" id="2103031at2759"/>
<evidence type="ECO:0000313" key="3">
    <source>
        <dbReference type="Proteomes" id="UP000250140"/>
    </source>
</evidence>
<dbReference type="AlphaFoldDB" id="A0A8E2F5L6"/>
<sequence length="334" mass="38120">MGWWWKNSDELSKNDAVNKLDPALREFLDKEAPVKYTLSSPPDSHSPPSSHAPISQNIQVTQKPPSVDSVPKVPSESLFPDGRYAYIWKTYEPQSVIESRGKSDQEKLSDIVHAHNDRKASIGRIALENCALEQLAVTDCLTSGPWASRATLCRAENRTFNRCYELQKSFLKALGYLSMVDRSSEEEEKIQLHADKLYRRMIKQEEIIQEAKREGKPIPEFPSVLSKENIFATLNEKSPIAGPISSSIPASEEIPTVWKDVAEPIRKEYEKKLEKLSPIERAVEQKAIEGELAAMRTYSKQIEAAFAEERTHRLQRKEQGRETIGDTIKRWWGW</sequence>
<dbReference type="EMBL" id="KV749129">
    <property type="protein sequence ID" value="OCL10992.1"/>
    <property type="molecule type" value="Genomic_DNA"/>
</dbReference>
<accession>A0A8E2F5L6</accession>
<proteinExistence type="predicted"/>